<feature type="transmembrane region" description="Helical" evidence="1">
    <location>
        <begin position="180"/>
        <end position="204"/>
    </location>
</feature>
<reference evidence="2 3" key="1">
    <citation type="submission" date="2018-10" db="EMBL/GenBank/DDBJ databases">
        <authorList>
            <person name="Li J."/>
        </authorList>
    </citation>
    <scope>NUCLEOTIDE SEQUENCE [LARGE SCALE GENOMIC DNA]</scope>
    <source>
        <strain evidence="2 3">IF 016277</strain>
    </source>
</reference>
<dbReference type="InterPro" id="IPR009324">
    <property type="entry name" value="DUF981"/>
</dbReference>
<feature type="transmembrane region" description="Helical" evidence="1">
    <location>
        <begin position="25"/>
        <end position="44"/>
    </location>
</feature>
<dbReference type="Proteomes" id="UP000272503">
    <property type="component" value="Unassembled WGS sequence"/>
</dbReference>
<feature type="transmembrane region" description="Helical" evidence="1">
    <location>
        <begin position="216"/>
        <end position="237"/>
    </location>
</feature>
<gene>
    <name evidence="2" type="ORF">D9V32_02905</name>
</gene>
<dbReference type="AlphaFoldDB" id="A0A3L7ADF3"/>
<proteinExistence type="predicted"/>
<comment type="caution">
    <text evidence="2">The sequence shown here is derived from an EMBL/GenBank/DDBJ whole genome shotgun (WGS) entry which is preliminary data.</text>
</comment>
<feature type="transmembrane region" description="Helical" evidence="1">
    <location>
        <begin position="53"/>
        <end position="72"/>
    </location>
</feature>
<sequence length="248" mass="26508">MHRKAIMPLLKTQGLVIDWTQMPTYNTIMSIAAGAGLLLLVLLARELRKKNEAFVAEGWALSAGVLGFILTATGMHMTLTWPFAKYFPFDNIIFGETSLGLGVLLLAASLFLWKRGTAIRDAADPAAYVAKVSRPLGIFIVGLGLALFGIAFAGVIFQLFAAPPEEPISGAFAEYPMVEAIFMSGLFALVGLGAVLFPFALKTFSTTTVPSVVEKIVGIVWGLAGIAFVLFGAMNFFTHIGLIVNTMG</sequence>
<name>A0A3L7ADF3_9MICO</name>
<evidence type="ECO:0000313" key="2">
    <source>
        <dbReference type="EMBL" id="RLP77412.1"/>
    </source>
</evidence>
<keyword evidence="1" id="KW-0812">Transmembrane</keyword>
<evidence type="ECO:0000313" key="3">
    <source>
        <dbReference type="Proteomes" id="UP000272503"/>
    </source>
</evidence>
<keyword evidence="1" id="KW-1133">Transmembrane helix</keyword>
<protein>
    <submittedName>
        <fullName evidence="2">DUF981 family protein</fullName>
    </submittedName>
</protein>
<dbReference type="EMBL" id="RCUX01000002">
    <property type="protein sequence ID" value="RLP77412.1"/>
    <property type="molecule type" value="Genomic_DNA"/>
</dbReference>
<organism evidence="2 3">
    <name type="scientific">Mycetocola tolaasinivorans</name>
    <dbReference type="NCBI Taxonomy" id="76635"/>
    <lineage>
        <taxon>Bacteria</taxon>
        <taxon>Bacillati</taxon>
        <taxon>Actinomycetota</taxon>
        <taxon>Actinomycetes</taxon>
        <taxon>Micrococcales</taxon>
        <taxon>Microbacteriaceae</taxon>
        <taxon>Mycetocola</taxon>
    </lineage>
</organism>
<keyword evidence="3" id="KW-1185">Reference proteome</keyword>
<feature type="transmembrane region" description="Helical" evidence="1">
    <location>
        <begin position="92"/>
        <end position="113"/>
    </location>
</feature>
<evidence type="ECO:0000256" key="1">
    <source>
        <dbReference type="SAM" id="Phobius"/>
    </source>
</evidence>
<feature type="transmembrane region" description="Helical" evidence="1">
    <location>
        <begin position="136"/>
        <end position="160"/>
    </location>
</feature>
<keyword evidence="1" id="KW-0472">Membrane</keyword>
<dbReference type="OrthoDB" id="1420765at2"/>
<accession>A0A3L7ADF3</accession>
<dbReference type="Pfam" id="PF06168">
    <property type="entry name" value="DUF981"/>
    <property type="match status" value="1"/>
</dbReference>